<reference evidence="1 2" key="1">
    <citation type="submission" date="2017-05" db="EMBL/GenBank/DDBJ databases">
        <authorList>
            <person name="Varghese N."/>
            <person name="Submissions S."/>
        </authorList>
    </citation>
    <scope>NUCLEOTIDE SEQUENCE [LARGE SCALE GENOMIC DNA]</scope>
    <source>
        <strain evidence="1 2">DSM 21194</strain>
    </source>
</reference>
<name>A0A521EMX6_9BACT</name>
<evidence type="ECO:0000313" key="1">
    <source>
        <dbReference type="EMBL" id="SMO85252.1"/>
    </source>
</evidence>
<dbReference type="AlphaFoldDB" id="A0A521EMX6"/>
<keyword evidence="2" id="KW-1185">Reference proteome</keyword>
<protein>
    <submittedName>
        <fullName evidence="1">Uncharacterized protein</fullName>
    </submittedName>
</protein>
<dbReference type="OrthoDB" id="1524932at2"/>
<sequence>MNLSLISSFAIGSVLMLSLVKVNLSLVESSMDSMNDQIAKVNIDNISTVLSSDIRKIGYRKSGSSLLEATPQKLTFLGDLEDDGVVDQVTWEWDQTQAVTETRNPADYVLTRTVNGHSTDIKLGVIKFGFQYYDDHNVPTTVLDDIRRVKAVLVSESAEPVGDDYMKAAWEKTFVPLSIAN</sequence>
<proteinExistence type="predicted"/>
<gene>
    <name evidence="1" type="ORF">SAMN06265218_11766</name>
</gene>
<accession>A0A521EMX6</accession>
<dbReference type="RefSeq" id="WP_142715637.1">
    <property type="nucleotide sequence ID" value="NZ_FXTH01000017.1"/>
</dbReference>
<evidence type="ECO:0000313" key="2">
    <source>
        <dbReference type="Proteomes" id="UP000317593"/>
    </source>
</evidence>
<dbReference type="EMBL" id="FXTH01000017">
    <property type="protein sequence ID" value="SMO85252.1"/>
    <property type="molecule type" value="Genomic_DNA"/>
</dbReference>
<organism evidence="1 2">
    <name type="scientific">Fodinibius sediminis</name>
    <dbReference type="NCBI Taxonomy" id="1214077"/>
    <lineage>
        <taxon>Bacteria</taxon>
        <taxon>Pseudomonadati</taxon>
        <taxon>Balneolota</taxon>
        <taxon>Balneolia</taxon>
        <taxon>Balneolales</taxon>
        <taxon>Balneolaceae</taxon>
        <taxon>Fodinibius</taxon>
    </lineage>
</organism>
<dbReference type="Proteomes" id="UP000317593">
    <property type="component" value="Unassembled WGS sequence"/>
</dbReference>